<feature type="region of interest" description="Disordered" evidence="1">
    <location>
        <begin position="393"/>
        <end position="413"/>
    </location>
</feature>
<dbReference type="OrthoDB" id="3558422at2759"/>
<proteinExistence type="predicted"/>
<evidence type="ECO:0000313" key="3">
    <source>
        <dbReference type="Proteomes" id="UP000664132"/>
    </source>
</evidence>
<feature type="region of interest" description="Disordered" evidence="1">
    <location>
        <begin position="450"/>
        <end position="505"/>
    </location>
</feature>
<name>A0A8H7T0D5_9HELO</name>
<reference evidence="2" key="1">
    <citation type="submission" date="2021-02" db="EMBL/GenBank/DDBJ databases">
        <title>Genome sequence Cadophora malorum strain M34.</title>
        <authorList>
            <person name="Stefanovic E."/>
            <person name="Vu D."/>
            <person name="Scully C."/>
            <person name="Dijksterhuis J."/>
            <person name="Roader J."/>
            <person name="Houbraken J."/>
        </authorList>
    </citation>
    <scope>NUCLEOTIDE SEQUENCE</scope>
    <source>
        <strain evidence="2">M34</strain>
    </source>
</reference>
<keyword evidence="3" id="KW-1185">Reference proteome</keyword>
<accession>A0A8H7T0D5</accession>
<evidence type="ECO:0000313" key="2">
    <source>
        <dbReference type="EMBL" id="KAG4410716.1"/>
    </source>
</evidence>
<protein>
    <submittedName>
        <fullName evidence="2">Uncharacterized protein</fullName>
    </submittedName>
</protein>
<comment type="caution">
    <text evidence="2">The sequence shown here is derived from an EMBL/GenBank/DDBJ whole genome shotgun (WGS) entry which is preliminary data.</text>
</comment>
<sequence length="646" mass="71404">MRQYFLLSQNLEQAVEYEDEDLRHSRHWTTYCTGVAPELKTSFRDFFGRGTVEDSLELLQWVFKAAVIDADRHNSLSDTFSSKLSWNLLDGVPSPTTTSSCGASGDTSTSTADVLRAVSLNNLAPNSITSLPSAGQQTSIRQPSPTADAFLATPGDSARQYFGRKGFRSDRINRLTKYVLSFNNADVLGQEAYDNLWSDDGKIFAGSEEGIRRTCRLQRGRLKIEERKSQYGTTARLCLMFSVADVAHYALTATPVELGLQPHRTRMTAALEKIAKVNNISTHKLHQDKRKSRNYFELLLQLGPGSLLLTGSEAASWEVNTNKKDVSLVLDYIQKHIPKLYGTLISLNGVGARTMVNGLLAYGWTEEEIKSSPILFMEAVRKHLDENLMPLTEGEVPATQHPYTTNQSSKKRAGDEICIRRTGEDHAHTIHPSKKRAGDEICIRRTGEDHAHTIHPSNQSSSAFDDHTAETSPPDDFGVEHHCPGSASISSPAGDIPDDVTSRHVEDDNIDPWMTRTLGSCENSYRSWLLANSFQRSISSGSGQRQVVSMDPRMPSSLRALDYLPSSLEQEPSRERVSTIDPNMTSTLGAVGRLPSSLEPSSRVLTVNPNVLTVDPYMTNSLDAVGYPSLWSEIQVGSGSSPYFQT</sequence>
<evidence type="ECO:0000256" key="1">
    <source>
        <dbReference type="SAM" id="MobiDB-lite"/>
    </source>
</evidence>
<organism evidence="2 3">
    <name type="scientific">Cadophora malorum</name>
    <dbReference type="NCBI Taxonomy" id="108018"/>
    <lineage>
        <taxon>Eukaryota</taxon>
        <taxon>Fungi</taxon>
        <taxon>Dikarya</taxon>
        <taxon>Ascomycota</taxon>
        <taxon>Pezizomycotina</taxon>
        <taxon>Leotiomycetes</taxon>
        <taxon>Helotiales</taxon>
        <taxon>Ploettnerulaceae</taxon>
        <taxon>Cadophora</taxon>
    </lineage>
</organism>
<dbReference type="Proteomes" id="UP000664132">
    <property type="component" value="Unassembled WGS sequence"/>
</dbReference>
<dbReference type="AlphaFoldDB" id="A0A8H7T0D5"/>
<dbReference type="EMBL" id="JAFJYH010000608">
    <property type="protein sequence ID" value="KAG4410716.1"/>
    <property type="molecule type" value="Genomic_DNA"/>
</dbReference>
<gene>
    <name evidence="2" type="ORF">IFR04_016150</name>
</gene>